<proteinExistence type="predicted"/>
<sequence length="218" mass="23691">MMPDNDRLTVPGVPFPLVPSSAELWRVTEASGTVTVSAQPHTDIFIDPGNGSGDAGESTGMSAESMLNAATLLGDVPEGDFQLSARVTVGFASTFDAGVLLLWLDERHWGKLCFEFSPAGEPMVVSVVCRGVSDDANAFVVPGRSVWLRLSRIDRVYAYHASLDGKTWQMIRVFVLDEETSRDRIGFEGQSPTGDGCDVTFDEIRFLPERLSDLRDGS</sequence>
<evidence type="ECO:0000313" key="2">
    <source>
        <dbReference type="Proteomes" id="UP001500443"/>
    </source>
</evidence>
<organism evidence="1 2">
    <name type="scientific">Streptomyces synnematoformans</name>
    <dbReference type="NCBI Taxonomy" id="415721"/>
    <lineage>
        <taxon>Bacteria</taxon>
        <taxon>Bacillati</taxon>
        <taxon>Actinomycetota</taxon>
        <taxon>Actinomycetes</taxon>
        <taxon>Kitasatosporales</taxon>
        <taxon>Streptomycetaceae</taxon>
        <taxon>Streptomyces</taxon>
    </lineage>
</organism>
<accession>A0ABN2YYS9</accession>
<dbReference type="EMBL" id="BAAAPF010000157">
    <property type="protein sequence ID" value="GAA2134164.1"/>
    <property type="molecule type" value="Genomic_DNA"/>
</dbReference>
<protein>
    <submittedName>
        <fullName evidence="1">DUF1349 domain-containing protein</fullName>
    </submittedName>
</protein>
<gene>
    <name evidence="1" type="ORF">GCM10009802_42710</name>
</gene>
<reference evidence="1 2" key="1">
    <citation type="journal article" date="2019" name="Int. J. Syst. Evol. Microbiol.">
        <title>The Global Catalogue of Microorganisms (GCM) 10K type strain sequencing project: providing services to taxonomists for standard genome sequencing and annotation.</title>
        <authorList>
            <consortium name="The Broad Institute Genomics Platform"/>
            <consortium name="The Broad Institute Genome Sequencing Center for Infectious Disease"/>
            <person name="Wu L."/>
            <person name="Ma J."/>
        </authorList>
    </citation>
    <scope>NUCLEOTIDE SEQUENCE [LARGE SCALE GENOMIC DNA]</scope>
    <source>
        <strain evidence="1 2">JCM 15481</strain>
    </source>
</reference>
<dbReference type="InterPro" id="IPR009784">
    <property type="entry name" value="DUF1349"/>
</dbReference>
<dbReference type="Gene3D" id="2.60.120.200">
    <property type="match status" value="1"/>
</dbReference>
<dbReference type="Proteomes" id="UP001500443">
    <property type="component" value="Unassembled WGS sequence"/>
</dbReference>
<keyword evidence="2" id="KW-1185">Reference proteome</keyword>
<dbReference type="SUPFAM" id="SSF49899">
    <property type="entry name" value="Concanavalin A-like lectins/glucanases"/>
    <property type="match status" value="1"/>
</dbReference>
<name>A0ABN2YYS9_9ACTN</name>
<evidence type="ECO:0000313" key="1">
    <source>
        <dbReference type="EMBL" id="GAA2134164.1"/>
    </source>
</evidence>
<comment type="caution">
    <text evidence="1">The sequence shown here is derived from an EMBL/GenBank/DDBJ whole genome shotgun (WGS) entry which is preliminary data.</text>
</comment>
<dbReference type="Pfam" id="PF07081">
    <property type="entry name" value="DUF1349"/>
    <property type="match status" value="1"/>
</dbReference>
<dbReference type="PANTHER" id="PTHR35332">
    <property type="entry name" value="REGULATION OF ENOLASE PROTEIN 1"/>
    <property type="match status" value="1"/>
</dbReference>
<dbReference type="InterPro" id="IPR013320">
    <property type="entry name" value="ConA-like_dom_sf"/>
</dbReference>
<dbReference type="PANTHER" id="PTHR35332:SF2">
    <property type="entry name" value="REGULATION OF ENOLASE PROTEIN 1"/>
    <property type="match status" value="1"/>
</dbReference>